<dbReference type="EnsemblMetazoa" id="CapteT226322">
    <property type="protein sequence ID" value="CapteP226322"/>
    <property type="gene ID" value="CapteG226322"/>
</dbReference>
<accession>R7UXN9</accession>
<evidence type="ECO:0000256" key="1">
    <source>
        <dbReference type="SAM" id="SignalP"/>
    </source>
</evidence>
<evidence type="ECO:0000313" key="3">
    <source>
        <dbReference type="EnsemblMetazoa" id="CapteP226322"/>
    </source>
</evidence>
<keyword evidence="1" id="KW-0732">Signal</keyword>
<name>R7UXN9_CAPTE</name>
<feature type="chain" id="PRO_5008788530" description="Corticotropin-releasing factor domain-containing protein" evidence="1">
    <location>
        <begin position="26"/>
        <end position="142"/>
    </location>
</feature>
<reference evidence="4" key="1">
    <citation type="submission" date="2012-12" db="EMBL/GenBank/DDBJ databases">
        <authorList>
            <person name="Hellsten U."/>
            <person name="Grimwood J."/>
            <person name="Chapman J.A."/>
            <person name="Shapiro H."/>
            <person name="Aerts A."/>
            <person name="Otillar R.P."/>
            <person name="Terry A.Y."/>
            <person name="Boore J.L."/>
            <person name="Simakov O."/>
            <person name="Marletaz F."/>
            <person name="Cho S.-J."/>
            <person name="Edsinger-Gonzales E."/>
            <person name="Havlak P."/>
            <person name="Kuo D.-H."/>
            <person name="Larsson T."/>
            <person name="Lv J."/>
            <person name="Arendt D."/>
            <person name="Savage R."/>
            <person name="Osoegawa K."/>
            <person name="de Jong P."/>
            <person name="Lindberg D.R."/>
            <person name="Seaver E.C."/>
            <person name="Weisblat D.A."/>
            <person name="Putnam N.H."/>
            <person name="Grigoriev I.V."/>
            <person name="Rokhsar D.S."/>
        </authorList>
    </citation>
    <scope>NUCLEOTIDE SEQUENCE</scope>
    <source>
        <strain evidence="4">I ESC-2004</strain>
    </source>
</reference>
<protein>
    <recommendedName>
        <fullName evidence="5">Corticotropin-releasing factor domain-containing protein</fullName>
    </recommendedName>
</protein>
<keyword evidence="4" id="KW-1185">Reference proteome</keyword>
<dbReference type="Proteomes" id="UP000014760">
    <property type="component" value="Unassembled WGS sequence"/>
</dbReference>
<dbReference type="AlphaFoldDB" id="R7UXN9"/>
<dbReference type="EMBL" id="AMQN01006842">
    <property type="status" value="NOT_ANNOTATED_CDS"/>
    <property type="molecule type" value="Genomic_DNA"/>
</dbReference>
<feature type="signal peptide" evidence="1">
    <location>
        <begin position="1"/>
        <end position="25"/>
    </location>
</feature>
<evidence type="ECO:0008006" key="5">
    <source>
        <dbReference type="Google" id="ProtNLM"/>
    </source>
</evidence>
<gene>
    <name evidence="2" type="ORF">CAPTEDRAFT_226322</name>
</gene>
<proteinExistence type="predicted"/>
<evidence type="ECO:0000313" key="2">
    <source>
        <dbReference type="EMBL" id="ELU08166.1"/>
    </source>
</evidence>
<dbReference type="EMBL" id="KB299289">
    <property type="protein sequence ID" value="ELU08166.1"/>
    <property type="molecule type" value="Genomic_DNA"/>
</dbReference>
<sequence>MPSILNQAWCVLWVVTIVVTVTVHSLPRVPLLGDHLEYQVRDTAQPKPEIRNNGLGSLLLKNLRFRDLGARDLAHLLNAVRHSEQLSADEVDEETDNNALLQGEMNKRSTVSVSQLAALLHNLRSRDLDEEGVKLQSLRFGK</sequence>
<reference evidence="2 4" key="2">
    <citation type="journal article" date="2013" name="Nature">
        <title>Insights into bilaterian evolution from three spiralian genomes.</title>
        <authorList>
            <person name="Simakov O."/>
            <person name="Marletaz F."/>
            <person name="Cho S.J."/>
            <person name="Edsinger-Gonzales E."/>
            <person name="Havlak P."/>
            <person name="Hellsten U."/>
            <person name="Kuo D.H."/>
            <person name="Larsson T."/>
            <person name="Lv J."/>
            <person name="Arendt D."/>
            <person name="Savage R."/>
            <person name="Osoegawa K."/>
            <person name="de Jong P."/>
            <person name="Grimwood J."/>
            <person name="Chapman J.A."/>
            <person name="Shapiro H."/>
            <person name="Aerts A."/>
            <person name="Otillar R.P."/>
            <person name="Terry A.Y."/>
            <person name="Boore J.L."/>
            <person name="Grigoriev I.V."/>
            <person name="Lindberg D.R."/>
            <person name="Seaver E.C."/>
            <person name="Weisblat D.A."/>
            <person name="Putnam N.H."/>
            <person name="Rokhsar D.S."/>
        </authorList>
    </citation>
    <scope>NUCLEOTIDE SEQUENCE</scope>
    <source>
        <strain evidence="2 4">I ESC-2004</strain>
    </source>
</reference>
<reference evidence="3" key="3">
    <citation type="submission" date="2015-06" db="UniProtKB">
        <authorList>
            <consortium name="EnsemblMetazoa"/>
        </authorList>
    </citation>
    <scope>IDENTIFICATION</scope>
</reference>
<evidence type="ECO:0000313" key="4">
    <source>
        <dbReference type="Proteomes" id="UP000014760"/>
    </source>
</evidence>
<organism evidence="2">
    <name type="scientific">Capitella teleta</name>
    <name type="common">Polychaete worm</name>
    <dbReference type="NCBI Taxonomy" id="283909"/>
    <lineage>
        <taxon>Eukaryota</taxon>
        <taxon>Metazoa</taxon>
        <taxon>Spiralia</taxon>
        <taxon>Lophotrochozoa</taxon>
        <taxon>Annelida</taxon>
        <taxon>Polychaeta</taxon>
        <taxon>Sedentaria</taxon>
        <taxon>Scolecida</taxon>
        <taxon>Capitellidae</taxon>
        <taxon>Capitella</taxon>
    </lineage>
</organism>
<dbReference type="HOGENOM" id="CLU_1817593_0_0_1"/>